<feature type="compositionally biased region" description="Low complexity" evidence="6">
    <location>
        <begin position="102"/>
        <end position="166"/>
    </location>
</feature>
<protein>
    <recommendedName>
        <fullName evidence="7">ORC6 first cyclin-like domain-containing protein</fullName>
    </recommendedName>
</protein>
<evidence type="ECO:0000313" key="9">
    <source>
        <dbReference type="Proteomes" id="UP000325902"/>
    </source>
</evidence>
<proteinExistence type="inferred from homology"/>
<comment type="caution">
    <text evidence="8">The sequence shown here is derived from an EMBL/GenBank/DDBJ whole genome shotgun (WGS) entry which is preliminary data.</text>
</comment>
<keyword evidence="5" id="KW-0539">Nucleus</keyword>
<feature type="compositionally biased region" description="Acidic residues" evidence="6">
    <location>
        <begin position="331"/>
        <end position="347"/>
    </location>
</feature>
<evidence type="ECO:0000256" key="5">
    <source>
        <dbReference type="ARBA" id="ARBA00023242"/>
    </source>
</evidence>
<sequence length="429" mass="45825">MSKPVEQALVGLVPAHNGPLPSELLSVAVSLLAQSRSKASSLRPEEEIARTYACAHLACERLKQRLNLPPIVPRPPIPPRAYKKVYNYFDSALTISSSQPQTPSRRAARAAAAESSATTPTSKRTPAATTAATPSRTPARTASHGGRAGARTPTAASARRSTAAGGEYDDDGVVPAYVTPLIRALSKALGTPTAVPHVYAGVRSVLKEATTTAANSTPSRSSARKRRSGGQEGIETLAATNGGVDENDVPPLVAVLLMYTIIRLSGRPTRATEHRGRKEEAVRVLAECEACEGLAEEELLARVERLLVEVKERGWLEMEWFENVGQKAGGDGDEDVEMGEDGEEDDGSGLGRDSADVPPYTPMKKRKTGDKGMDVQAGVSQGGLGTMMQDKVDYLSEARRAGFLRWKAGIMKRVEQIEREDGQAMDVST</sequence>
<evidence type="ECO:0000259" key="7">
    <source>
        <dbReference type="Pfam" id="PF05460"/>
    </source>
</evidence>
<evidence type="ECO:0000313" key="8">
    <source>
        <dbReference type="EMBL" id="KAB2577379.1"/>
    </source>
</evidence>
<comment type="similarity">
    <text evidence="2">Belongs to the ORC6 family.</text>
</comment>
<organism evidence="8 9">
    <name type="scientific">Lasiodiplodia theobromae</name>
    <dbReference type="NCBI Taxonomy" id="45133"/>
    <lineage>
        <taxon>Eukaryota</taxon>
        <taxon>Fungi</taxon>
        <taxon>Dikarya</taxon>
        <taxon>Ascomycota</taxon>
        <taxon>Pezizomycotina</taxon>
        <taxon>Dothideomycetes</taxon>
        <taxon>Dothideomycetes incertae sedis</taxon>
        <taxon>Botryosphaeriales</taxon>
        <taxon>Botryosphaeriaceae</taxon>
        <taxon>Lasiodiplodia</taxon>
    </lineage>
</organism>
<dbReference type="OrthoDB" id="5367324at2759"/>
<feature type="region of interest" description="Disordered" evidence="6">
    <location>
        <begin position="326"/>
        <end position="376"/>
    </location>
</feature>
<evidence type="ECO:0000256" key="3">
    <source>
        <dbReference type="ARBA" id="ARBA00022705"/>
    </source>
</evidence>
<dbReference type="Pfam" id="PF05460">
    <property type="entry name" value="ORC6"/>
    <property type="match status" value="1"/>
</dbReference>
<feature type="region of interest" description="Disordered" evidence="6">
    <location>
        <begin position="96"/>
        <end position="167"/>
    </location>
</feature>
<name>A0A5N5DHN3_9PEZI</name>
<feature type="region of interest" description="Disordered" evidence="6">
    <location>
        <begin position="209"/>
        <end position="231"/>
    </location>
</feature>
<evidence type="ECO:0000256" key="6">
    <source>
        <dbReference type="SAM" id="MobiDB-lite"/>
    </source>
</evidence>
<keyword evidence="4" id="KW-0238">DNA-binding</keyword>
<keyword evidence="9" id="KW-1185">Reference proteome</keyword>
<dbReference type="InterPro" id="IPR008721">
    <property type="entry name" value="ORC6_cyclin_first"/>
</dbReference>
<dbReference type="Proteomes" id="UP000325902">
    <property type="component" value="Unassembled WGS sequence"/>
</dbReference>
<dbReference type="EMBL" id="VCHE01000017">
    <property type="protein sequence ID" value="KAB2577379.1"/>
    <property type="molecule type" value="Genomic_DNA"/>
</dbReference>
<comment type="subcellular location">
    <subcellularLocation>
        <location evidence="1">Nucleus</location>
    </subcellularLocation>
</comment>
<dbReference type="GO" id="GO:0003677">
    <property type="term" value="F:DNA binding"/>
    <property type="evidence" value="ECO:0007669"/>
    <property type="project" value="UniProtKB-KW"/>
</dbReference>
<dbReference type="GO" id="GO:0006260">
    <property type="term" value="P:DNA replication"/>
    <property type="evidence" value="ECO:0007669"/>
    <property type="project" value="UniProtKB-KW"/>
</dbReference>
<gene>
    <name evidence="8" type="ORF">DBV05_g4011</name>
</gene>
<reference evidence="8 9" key="1">
    <citation type="journal article" date="2019" name="Sci. Rep.">
        <title>A multi-omics analysis of the grapevine pathogen Lasiodiplodia theobromae reveals that temperature affects the expression of virulence- and pathogenicity-related genes.</title>
        <authorList>
            <person name="Felix C."/>
            <person name="Meneses R."/>
            <person name="Goncalves M.F.M."/>
            <person name="Tilleman L."/>
            <person name="Duarte A.S."/>
            <person name="Jorrin-Novo J.V."/>
            <person name="Van de Peer Y."/>
            <person name="Deforce D."/>
            <person name="Van Nieuwerburgh F."/>
            <person name="Esteves A.C."/>
            <person name="Alves A."/>
        </authorList>
    </citation>
    <scope>NUCLEOTIDE SEQUENCE [LARGE SCALE GENOMIC DNA]</scope>
    <source>
        <strain evidence="8 9">LA-SOL3</strain>
    </source>
</reference>
<dbReference type="AlphaFoldDB" id="A0A5N5DHN3"/>
<evidence type="ECO:0000256" key="2">
    <source>
        <dbReference type="ARBA" id="ARBA00010840"/>
    </source>
</evidence>
<feature type="domain" description="ORC6 first cyclin-like" evidence="7">
    <location>
        <begin position="11"/>
        <end position="96"/>
    </location>
</feature>
<evidence type="ECO:0000256" key="1">
    <source>
        <dbReference type="ARBA" id="ARBA00004123"/>
    </source>
</evidence>
<evidence type="ECO:0000256" key="4">
    <source>
        <dbReference type="ARBA" id="ARBA00023125"/>
    </source>
</evidence>
<feature type="compositionally biased region" description="Polar residues" evidence="6">
    <location>
        <begin position="209"/>
        <end position="218"/>
    </location>
</feature>
<dbReference type="GO" id="GO:0005664">
    <property type="term" value="C:nuclear origin of replication recognition complex"/>
    <property type="evidence" value="ECO:0007669"/>
    <property type="project" value="InterPro"/>
</dbReference>
<keyword evidence="3" id="KW-0235">DNA replication</keyword>
<accession>A0A5N5DHN3</accession>